<protein>
    <submittedName>
        <fullName evidence="2">Uncharacterized protein</fullName>
    </submittedName>
</protein>
<gene>
    <name evidence="2" type="ORF">CDAR_524651</name>
</gene>
<evidence type="ECO:0000256" key="1">
    <source>
        <dbReference type="SAM" id="MobiDB-lite"/>
    </source>
</evidence>
<keyword evidence="3" id="KW-1185">Reference proteome</keyword>
<name>A0AAV4QZU7_9ARAC</name>
<reference evidence="2 3" key="1">
    <citation type="submission" date="2021-06" db="EMBL/GenBank/DDBJ databases">
        <title>Caerostris darwini draft genome.</title>
        <authorList>
            <person name="Kono N."/>
            <person name="Arakawa K."/>
        </authorList>
    </citation>
    <scope>NUCLEOTIDE SEQUENCE [LARGE SCALE GENOMIC DNA]</scope>
</reference>
<dbReference type="AlphaFoldDB" id="A0AAV4QZU7"/>
<evidence type="ECO:0000313" key="2">
    <source>
        <dbReference type="EMBL" id="GIY13854.1"/>
    </source>
</evidence>
<dbReference type="EMBL" id="BPLQ01005290">
    <property type="protein sequence ID" value="GIY13854.1"/>
    <property type="molecule type" value="Genomic_DNA"/>
</dbReference>
<evidence type="ECO:0000313" key="3">
    <source>
        <dbReference type="Proteomes" id="UP001054837"/>
    </source>
</evidence>
<organism evidence="2 3">
    <name type="scientific">Caerostris darwini</name>
    <dbReference type="NCBI Taxonomy" id="1538125"/>
    <lineage>
        <taxon>Eukaryota</taxon>
        <taxon>Metazoa</taxon>
        <taxon>Ecdysozoa</taxon>
        <taxon>Arthropoda</taxon>
        <taxon>Chelicerata</taxon>
        <taxon>Arachnida</taxon>
        <taxon>Araneae</taxon>
        <taxon>Araneomorphae</taxon>
        <taxon>Entelegynae</taxon>
        <taxon>Araneoidea</taxon>
        <taxon>Araneidae</taxon>
        <taxon>Caerostris</taxon>
    </lineage>
</organism>
<dbReference type="Proteomes" id="UP001054837">
    <property type="component" value="Unassembled WGS sequence"/>
</dbReference>
<feature type="region of interest" description="Disordered" evidence="1">
    <location>
        <begin position="45"/>
        <end position="64"/>
    </location>
</feature>
<feature type="compositionally biased region" description="Low complexity" evidence="1">
    <location>
        <begin position="45"/>
        <end position="55"/>
    </location>
</feature>
<accession>A0AAV4QZU7</accession>
<comment type="caution">
    <text evidence="2">The sequence shown here is derived from an EMBL/GenBank/DDBJ whole genome shotgun (WGS) entry which is preliminary data.</text>
</comment>
<sequence>METSVLLCTSLPPLEPATRLACLANPVCFFAAAEKSAAAPQGVTSATRPAASAPPKIVCGHPPSRRPPNDFFLSYLQQRDLLPLALS</sequence>
<proteinExistence type="predicted"/>